<feature type="transmembrane region" description="Helical" evidence="5">
    <location>
        <begin position="91"/>
        <end position="110"/>
    </location>
</feature>
<dbReference type="PANTHER" id="PTHR43483">
    <property type="entry name" value="MEMBRANE TRANSPORTER PROTEIN HI_0806-RELATED"/>
    <property type="match status" value="1"/>
</dbReference>
<gene>
    <name evidence="6" type="ORF">ASZ90_014045</name>
</gene>
<comment type="subcellular location">
    <subcellularLocation>
        <location evidence="1">Membrane</location>
        <topology evidence="1">Multi-pass membrane protein</topology>
    </subcellularLocation>
</comment>
<evidence type="ECO:0000256" key="3">
    <source>
        <dbReference type="ARBA" id="ARBA00022989"/>
    </source>
</evidence>
<evidence type="ECO:0000256" key="1">
    <source>
        <dbReference type="ARBA" id="ARBA00004141"/>
    </source>
</evidence>
<sequence length="281" mass="29416">MQVAMIAESMLIYIVVLLLTGMVVGFACGMLGVGGGFIMVPVQIWALTSMGVDPTLSTRVAFGTSLAVILPTSLCGCYGHNCQGVVLWRPGVTLGLSGLVGAFLGGTIAAHAPGELLRMIFGIIIMGGALRMIYARDLRRGRPEVVSSLLPYILWGTMVGIISGLAGIGGGVILVPAMVIAMGFTMYQAVGTSTVAIAFNAVGGTIAYAINGWGVAGLPAYCVGYIDLFQFVLLAGASMLTAHWGVNVTHKMSEEKLKRIFIALMILIGLKMMGLFDLMGF</sequence>
<keyword evidence="2 5" id="KW-0812">Transmembrane</keyword>
<feature type="transmembrane region" description="Helical" evidence="5">
    <location>
        <begin position="60"/>
        <end position="79"/>
    </location>
</feature>
<dbReference type="EMBL" id="LNQE01001504">
    <property type="protein sequence ID" value="KUG16258.1"/>
    <property type="molecule type" value="Genomic_DNA"/>
</dbReference>
<feature type="transmembrane region" description="Helical" evidence="5">
    <location>
        <begin position="12"/>
        <end position="40"/>
    </location>
</feature>
<dbReference type="PANTHER" id="PTHR43483:SF3">
    <property type="entry name" value="MEMBRANE TRANSPORTER PROTEIN HI_0806-RELATED"/>
    <property type="match status" value="1"/>
</dbReference>
<name>A0A0W8F6R0_9ZZZZ</name>
<evidence type="ECO:0000256" key="4">
    <source>
        <dbReference type="ARBA" id="ARBA00023136"/>
    </source>
</evidence>
<feature type="transmembrane region" description="Helical" evidence="5">
    <location>
        <begin position="146"/>
        <end position="166"/>
    </location>
</feature>
<feature type="transmembrane region" description="Helical" evidence="5">
    <location>
        <begin position="260"/>
        <end position="279"/>
    </location>
</feature>
<feature type="transmembrane region" description="Helical" evidence="5">
    <location>
        <begin position="197"/>
        <end position="216"/>
    </location>
</feature>
<feature type="transmembrane region" description="Helical" evidence="5">
    <location>
        <begin position="172"/>
        <end position="190"/>
    </location>
</feature>
<evidence type="ECO:0008006" key="7">
    <source>
        <dbReference type="Google" id="ProtNLM"/>
    </source>
</evidence>
<dbReference type="GO" id="GO:0016020">
    <property type="term" value="C:membrane"/>
    <property type="evidence" value="ECO:0007669"/>
    <property type="project" value="UniProtKB-SubCell"/>
</dbReference>
<dbReference type="InterPro" id="IPR002781">
    <property type="entry name" value="TM_pro_TauE-like"/>
</dbReference>
<organism evidence="6">
    <name type="scientific">hydrocarbon metagenome</name>
    <dbReference type="NCBI Taxonomy" id="938273"/>
    <lineage>
        <taxon>unclassified sequences</taxon>
        <taxon>metagenomes</taxon>
        <taxon>ecological metagenomes</taxon>
    </lineage>
</organism>
<proteinExistence type="predicted"/>
<evidence type="ECO:0000256" key="2">
    <source>
        <dbReference type="ARBA" id="ARBA00022692"/>
    </source>
</evidence>
<protein>
    <recommendedName>
        <fullName evidence="7">Membrane transporter protein</fullName>
    </recommendedName>
</protein>
<evidence type="ECO:0000256" key="5">
    <source>
        <dbReference type="SAM" id="Phobius"/>
    </source>
</evidence>
<accession>A0A0W8F6R0</accession>
<keyword evidence="3 5" id="KW-1133">Transmembrane helix</keyword>
<reference evidence="6" key="1">
    <citation type="journal article" date="2015" name="Proc. Natl. Acad. Sci. U.S.A.">
        <title>Networks of energetic and metabolic interactions define dynamics in microbial communities.</title>
        <authorList>
            <person name="Embree M."/>
            <person name="Liu J.K."/>
            <person name="Al-Bassam M.M."/>
            <person name="Zengler K."/>
        </authorList>
    </citation>
    <scope>NUCLEOTIDE SEQUENCE</scope>
</reference>
<feature type="transmembrane region" description="Helical" evidence="5">
    <location>
        <begin position="228"/>
        <end position="248"/>
    </location>
</feature>
<evidence type="ECO:0000313" key="6">
    <source>
        <dbReference type="EMBL" id="KUG16258.1"/>
    </source>
</evidence>
<feature type="transmembrane region" description="Helical" evidence="5">
    <location>
        <begin position="116"/>
        <end position="134"/>
    </location>
</feature>
<dbReference type="AlphaFoldDB" id="A0A0W8F6R0"/>
<comment type="caution">
    <text evidence="6">The sequence shown here is derived from an EMBL/GenBank/DDBJ whole genome shotgun (WGS) entry which is preliminary data.</text>
</comment>
<dbReference type="Pfam" id="PF01925">
    <property type="entry name" value="TauE"/>
    <property type="match status" value="1"/>
</dbReference>
<keyword evidence="4 5" id="KW-0472">Membrane</keyword>